<keyword evidence="1" id="KW-0479">Metal-binding</keyword>
<reference evidence="4" key="1">
    <citation type="submission" date="2022-11" db="EMBL/GenBank/DDBJ databases">
        <title>Draft genome sequence of Hoeflea poritis E7-10 and Hoeflea prorocentri PM5-8, separated from scleractinian coral Porites lutea and marine dinoflagellate.</title>
        <authorList>
            <person name="Zhang G."/>
            <person name="Wei Q."/>
            <person name="Cai L."/>
        </authorList>
    </citation>
    <scope>NUCLEOTIDE SEQUENCE</scope>
    <source>
        <strain evidence="4">PM5-8</strain>
    </source>
</reference>
<dbReference type="EMBL" id="JAPJZI010000001">
    <property type="protein sequence ID" value="MDA5397085.1"/>
    <property type="molecule type" value="Genomic_DNA"/>
</dbReference>
<evidence type="ECO:0000313" key="4">
    <source>
        <dbReference type="EMBL" id="MDA5397085.1"/>
    </source>
</evidence>
<sequence length="167" mass="18190">MRKNPGPVARIADLEREPFSQGTSYESQDTPLGERLGLTAIGATYIEVPPGKSSCPFHNHHMEDEMFVILGGQAEYRFGDRSFEVKAGDVLGAPRGGPETAHKLTNTGEAVLRYIAVSSKADVELCEYPDSGKFLVSDRRDPTGPASFRHIGRADSSLDYWDGEDGS</sequence>
<dbReference type="PANTHER" id="PTHR35848">
    <property type="entry name" value="OXALATE-BINDING PROTEIN"/>
    <property type="match status" value="1"/>
</dbReference>
<dbReference type="CDD" id="cd02224">
    <property type="entry name" value="cupin_SPO2919-like"/>
    <property type="match status" value="1"/>
</dbReference>
<dbReference type="Gene3D" id="2.60.120.10">
    <property type="entry name" value="Jelly Rolls"/>
    <property type="match status" value="1"/>
</dbReference>
<feature type="compositionally biased region" description="Polar residues" evidence="2">
    <location>
        <begin position="20"/>
        <end position="30"/>
    </location>
</feature>
<protein>
    <submittedName>
        <fullName evidence="4">Cupin domain-containing protein</fullName>
    </submittedName>
</protein>
<feature type="region of interest" description="Disordered" evidence="2">
    <location>
        <begin position="1"/>
        <end position="32"/>
    </location>
</feature>
<evidence type="ECO:0000259" key="3">
    <source>
        <dbReference type="Pfam" id="PF07883"/>
    </source>
</evidence>
<feature type="domain" description="Cupin type-2" evidence="3">
    <location>
        <begin position="45"/>
        <end position="117"/>
    </location>
</feature>
<dbReference type="Proteomes" id="UP001151234">
    <property type="component" value="Unassembled WGS sequence"/>
</dbReference>
<evidence type="ECO:0000256" key="2">
    <source>
        <dbReference type="SAM" id="MobiDB-lite"/>
    </source>
</evidence>
<evidence type="ECO:0000256" key="1">
    <source>
        <dbReference type="ARBA" id="ARBA00022723"/>
    </source>
</evidence>
<accession>A0A9X3UED3</accession>
<dbReference type="InterPro" id="IPR014710">
    <property type="entry name" value="RmlC-like_jellyroll"/>
</dbReference>
<keyword evidence="5" id="KW-1185">Reference proteome</keyword>
<gene>
    <name evidence="4" type="ORF">OQ273_00745</name>
</gene>
<comment type="caution">
    <text evidence="4">The sequence shown here is derived from an EMBL/GenBank/DDBJ whole genome shotgun (WGS) entry which is preliminary data.</text>
</comment>
<dbReference type="RefSeq" id="WP_267988559.1">
    <property type="nucleotide sequence ID" value="NZ_JAPJZI010000001.1"/>
</dbReference>
<dbReference type="SUPFAM" id="SSF51182">
    <property type="entry name" value="RmlC-like cupins"/>
    <property type="match status" value="1"/>
</dbReference>
<name>A0A9X3UED3_9HYPH</name>
<proteinExistence type="predicted"/>
<dbReference type="InterPro" id="IPR051610">
    <property type="entry name" value="GPI/OXD"/>
</dbReference>
<dbReference type="Pfam" id="PF07883">
    <property type="entry name" value="Cupin_2"/>
    <property type="match status" value="1"/>
</dbReference>
<organism evidence="4 5">
    <name type="scientific">Hoeflea prorocentri</name>
    <dbReference type="NCBI Taxonomy" id="1922333"/>
    <lineage>
        <taxon>Bacteria</taxon>
        <taxon>Pseudomonadati</taxon>
        <taxon>Pseudomonadota</taxon>
        <taxon>Alphaproteobacteria</taxon>
        <taxon>Hyphomicrobiales</taxon>
        <taxon>Rhizobiaceae</taxon>
        <taxon>Hoeflea</taxon>
    </lineage>
</organism>
<dbReference type="InterPro" id="IPR013096">
    <property type="entry name" value="Cupin_2"/>
</dbReference>
<evidence type="ECO:0000313" key="5">
    <source>
        <dbReference type="Proteomes" id="UP001151234"/>
    </source>
</evidence>
<dbReference type="PANTHER" id="PTHR35848:SF6">
    <property type="entry name" value="CUPIN TYPE-2 DOMAIN-CONTAINING PROTEIN"/>
    <property type="match status" value="1"/>
</dbReference>
<dbReference type="AlphaFoldDB" id="A0A9X3UED3"/>
<dbReference type="InterPro" id="IPR011051">
    <property type="entry name" value="RmlC_Cupin_sf"/>
</dbReference>
<dbReference type="GO" id="GO:0046872">
    <property type="term" value="F:metal ion binding"/>
    <property type="evidence" value="ECO:0007669"/>
    <property type="project" value="UniProtKB-KW"/>
</dbReference>